<dbReference type="AlphaFoldDB" id="X0ZM90"/>
<proteinExistence type="inferred from homology"/>
<reference evidence="4" key="1">
    <citation type="journal article" date="2014" name="Front. Microbiol.">
        <title>High frequency of phylogenetically diverse reductive dehalogenase-homologous genes in deep subseafloor sedimentary metagenomes.</title>
        <authorList>
            <person name="Kawai M."/>
            <person name="Futagami T."/>
            <person name="Toyoda A."/>
            <person name="Takaki Y."/>
            <person name="Nishi S."/>
            <person name="Hori S."/>
            <person name="Arai W."/>
            <person name="Tsubouchi T."/>
            <person name="Morono Y."/>
            <person name="Uchiyama I."/>
            <person name="Ito T."/>
            <person name="Fujiyama A."/>
            <person name="Inagaki F."/>
            <person name="Takami H."/>
        </authorList>
    </citation>
    <scope>NUCLEOTIDE SEQUENCE</scope>
    <source>
        <strain evidence="4">Expedition CK06-06</strain>
    </source>
</reference>
<feature type="coiled-coil region" evidence="3">
    <location>
        <begin position="6"/>
        <end position="47"/>
    </location>
</feature>
<dbReference type="InterPro" id="IPR000740">
    <property type="entry name" value="GrpE"/>
</dbReference>
<dbReference type="GO" id="GO:0051087">
    <property type="term" value="F:protein-folding chaperone binding"/>
    <property type="evidence" value="ECO:0007669"/>
    <property type="project" value="InterPro"/>
</dbReference>
<evidence type="ECO:0000256" key="2">
    <source>
        <dbReference type="ARBA" id="ARBA00023186"/>
    </source>
</evidence>
<dbReference type="GO" id="GO:0051082">
    <property type="term" value="F:unfolded protein binding"/>
    <property type="evidence" value="ECO:0007669"/>
    <property type="project" value="TreeGrafter"/>
</dbReference>
<dbReference type="Gene3D" id="2.30.22.10">
    <property type="entry name" value="Head domain of nucleotide exchange factor GrpE"/>
    <property type="match status" value="1"/>
</dbReference>
<organism evidence="4">
    <name type="scientific">marine sediment metagenome</name>
    <dbReference type="NCBI Taxonomy" id="412755"/>
    <lineage>
        <taxon>unclassified sequences</taxon>
        <taxon>metagenomes</taxon>
        <taxon>ecological metagenomes</taxon>
    </lineage>
</organism>
<evidence type="ECO:0000256" key="3">
    <source>
        <dbReference type="SAM" id="Coils"/>
    </source>
</evidence>
<dbReference type="HAMAP" id="MF_01151">
    <property type="entry name" value="GrpE"/>
    <property type="match status" value="1"/>
</dbReference>
<evidence type="ECO:0008006" key="5">
    <source>
        <dbReference type="Google" id="ProtNLM"/>
    </source>
</evidence>
<dbReference type="EMBL" id="BARS01055829">
    <property type="protein sequence ID" value="GAG49346.1"/>
    <property type="molecule type" value="Genomic_DNA"/>
</dbReference>
<dbReference type="GO" id="GO:0042803">
    <property type="term" value="F:protein homodimerization activity"/>
    <property type="evidence" value="ECO:0007669"/>
    <property type="project" value="InterPro"/>
</dbReference>
<dbReference type="PRINTS" id="PR00773">
    <property type="entry name" value="GRPEPROTEIN"/>
</dbReference>
<dbReference type="PANTHER" id="PTHR21237">
    <property type="entry name" value="GRPE PROTEIN"/>
    <property type="match status" value="1"/>
</dbReference>
<name>X0ZM90_9ZZZZ</name>
<dbReference type="PANTHER" id="PTHR21237:SF23">
    <property type="entry name" value="GRPE PROTEIN HOMOLOG, MITOCHONDRIAL"/>
    <property type="match status" value="1"/>
</dbReference>
<dbReference type="Gene3D" id="3.90.20.20">
    <property type="match status" value="1"/>
</dbReference>
<comment type="caution">
    <text evidence="4">The sequence shown here is derived from an EMBL/GenBank/DDBJ whole genome shotgun (WGS) entry which is preliminary data.</text>
</comment>
<gene>
    <name evidence="4" type="ORF">S01H1_82368</name>
</gene>
<dbReference type="SUPFAM" id="SSF51064">
    <property type="entry name" value="Head domain of nucleotide exchange factor GrpE"/>
    <property type="match status" value="1"/>
</dbReference>
<protein>
    <recommendedName>
        <fullName evidence="5">Protein GrpE</fullName>
    </recommendedName>
</protein>
<dbReference type="SUPFAM" id="SSF58014">
    <property type="entry name" value="Coiled-coil domain of nucleotide exchange factor GrpE"/>
    <property type="match status" value="1"/>
</dbReference>
<sequence>AEEKDIETLKGALAKEKEKAETYLANWQRAEADFSNYKKRAEQERNELGNSANAALILSLLPVLDDLERAFASLPPESADRTWVEGMTLIHRKLRSVLEAQGLSEIEAVGQPFDPSLHQAVAHHEGEEGVVIGEVQKGYKLNDKVLRPTLAVVGKGKEEKADEEGPEGATGT</sequence>
<dbReference type="GO" id="GO:0006457">
    <property type="term" value="P:protein folding"/>
    <property type="evidence" value="ECO:0007669"/>
    <property type="project" value="InterPro"/>
</dbReference>
<accession>X0ZM90</accession>
<dbReference type="InterPro" id="IPR009012">
    <property type="entry name" value="GrpE_head"/>
</dbReference>
<dbReference type="InterPro" id="IPR013805">
    <property type="entry name" value="GrpE_CC"/>
</dbReference>
<keyword evidence="2" id="KW-0143">Chaperone</keyword>
<feature type="non-terminal residue" evidence="4">
    <location>
        <position position="1"/>
    </location>
</feature>
<dbReference type="GO" id="GO:0000774">
    <property type="term" value="F:adenyl-nucleotide exchange factor activity"/>
    <property type="evidence" value="ECO:0007669"/>
    <property type="project" value="InterPro"/>
</dbReference>
<evidence type="ECO:0000313" key="4">
    <source>
        <dbReference type="EMBL" id="GAG49346.1"/>
    </source>
</evidence>
<comment type="similarity">
    <text evidence="1">Belongs to the GrpE family.</text>
</comment>
<evidence type="ECO:0000256" key="1">
    <source>
        <dbReference type="ARBA" id="ARBA00009054"/>
    </source>
</evidence>
<dbReference type="CDD" id="cd00446">
    <property type="entry name" value="GrpE"/>
    <property type="match status" value="1"/>
</dbReference>
<dbReference type="Pfam" id="PF01025">
    <property type="entry name" value="GrpE"/>
    <property type="match status" value="1"/>
</dbReference>
<keyword evidence="3" id="KW-0175">Coiled coil</keyword>